<reference evidence="2 3" key="1">
    <citation type="journal article" date="2016" name="Biochim. Biophys. Acta">
        <title>Characterization of red-shifted phycobilisomes isolated from the chlorophyll f-containing cyanobacterium Halomicronema hongdechloris.</title>
        <authorList>
            <person name="Li Y."/>
            <person name="Lin Y."/>
            <person name="Garvey C.J."/>
            <person name="Birch D."/>
            <person name="Corkery R.W."/>
            <person name="Loughlin P.C."/>
            <person name="Scheer H."/>
            <person name="Willows R.D."/>
            <person name="Chen M."/>
        </authorList>
    </citation>
    <scope>NUCLEOTIDE SEQUENCE [LARGE SCALE GENOMIC DNA]</scope>
    <source>
        <strain evidence="2 3">C2206</strain>
    </source>
</reference>
<dbReference type="NCBIfam" id="NF038302">
    <property type="entry name" value="EPS_HpsE"/>
    <property type="match status" value="1"/>
</dbReference>
<dbReference type="AlphaFoldDB" id="A0A1Z3HRQ1"/>
<dbReference type="Pfam" id="PF00535">
    <property type="entry name" value="Glycos_transf_2"/>
    <property type="match status" value="1"/>
</dbReference>
<feature type="domain" description="Glycosyltransferase 2-like" evidence="1">
    <location>
        <begin position="11"/>
        <end position="137"/>
    </location>
</feature>
<evidence type="ECO:0000259" key="1">
    <source>
        <dbReference type="Pfam" id="PF00535"/>
    </source>
</evidence>
<dbReference type="Gene3D" id="3.90.550.10">
    <property type="entry name" value="Spore Coat Polysaccharide Biosynthesis Protein SpsA, Chain A"/>
    <property type="match status" value="1"/>
</dbReference>
<gene>
    <name evidence="2" type="ORF">XM38_039180</name>
</gene>
<proteinExistence type="predicted"/>
<dbReference type="RefSeq" id="WP_080808439.1">
    <property type="nucleotide sequence ID" value="NZ_CP021983.2"/>
</dbReference>
<dbReference type="SUPFAM" id="SSF53448">
    <property type="entry name" value="Nucleotide-diphospho-sugar transferases"/>
    <property type="match status" value="1"/>
</dbReference>
<dbReference type="Proteomes" id="UP000191901">
    <property type="component" value="Chromosome"/>
</dbReference>
<name>A0A1Z3HRQ1_9CYAN</name>
<evidence type="ECO:0000313" key="2">
    <source>
        <dbReference type="EMBL" id="ASC72958.1"/>
    </source>
</evidence>
<organism evidence="2 3">
    <name type="scientific">Halomicronema hongdechloris C2206</name>
    <dbReference type="NCBI Taxonomy" id="1641165"/>
    <lineage>
        <taxon>Bacteria</taxon>
        <taxon>Bacillati</taxon>
        <taxon>Cyanobacteriota</taxon>
        <taxon>Cyanophyceae</taxon>
        <taxon>Nodosilineales</taxon>
        <taxon>Nodosilineaceae</taxon>
        <taxon>Halomicronema</taxon>
    </lineage>
</organism>
<dbReference type="CDD" id="cd00761">
    <property type="entry name" value="Glyco_tranf_GTA_type"/>
    <property type="match status" value="1"/>
</dbReference>
<dbReference type="OrthoDB" id="468448at2"/>
<dbReference type="PANTHER" id="PTHR22916">
    <property type="entry name" value="GLYCOSYLTRANSFERASE"/>
    <property type="match status" value="1"/>
</dbReference>
<dbReference type="STRING" id="1641165.XM38_09620"/>
<dbReference type="EMBL" id="CP021983">
    <property type="protein sequence ID" value="ASC72958.1"/>
    <property type="molecule type" value="Genomic_DNA"/>
</dbReference>
<dbReference type="KEGG" id="hhg:XM38_039180"/>
<dbReference type="PANTHER" id="PTHR22916:SF3">
    <property type="entry name" value="UDP-GLCNAC:BETAGAL BETA-1,3-N-ACETYLGLUCOSAMINYLTRANSFERASE-LIKE PROTEIN 1"/>
    <property type="match status" value="1"/>
</dbReference>
<protein>
    <submittedName>
        <fullName evidence="2">EAL domain-containing protein/glycosyl transferase</fullName>
    </submittedName>
</protein>
<accession>A0A1Z3HRQ1</accession>
<keyword evidence="3" id="KW-1185">Reference proteome</keyword>
<dbReference type="InterPro" id="IPR029044">
    <property type="entry name" value="Nucleotide-diphossugar_trans"/>
</dbReference>
<sequence length="334" mass="38420">MTFSEAFLDFTVVICTYNGAQRLPAVLACLQQQVTPAQLRWEILIIDNNSGDHTASLIRSYEHTCQAQCSIRYSFEPQQGASFARQRAIRLAHSELIGFLDDDNLPDPNWVAAAYDFGQQHPQAGAYGSQIYGQFEAPPPQNFARIRSFFALTQRGPTPHRYERRQRVLPPGAGLVVRKQAWLETVPARCILSGPTPTQRLAGEDLEAVSYIQLSDWEIWYNPAMTLRHAIPAERLQRHYLLPFFRGIGLSRYVTRMLSVYPWQRPLILPCYLLSDTLKVLWHLLRYRHRIDEDLVAACELQLFLWSLISPFYLGQRFICLRIFPGHPYRSGTP</sequence>
<dbReference type="InterPro" id="IPR001173">
    <property type="entry name" value="Glyco_trans_2-like"/>
</dbReference>
<evidence type="ECO:0000313" key="3">
    <source>
        <dbReference type="Proteomes" id="UP000191901"/>
    </source>
</evidence>
<dbReference type="GO" id="GO:0016758">
    <property type="term" value="F:hexosyltransferase activity"/>
    <property type="evidence" value="ECO:0007669"/>
    <property type="project" value="UniProtKB-ARBA"/>
</dbReference>
<keyword evidence="2" id="KW-0808">Transferase</keyword>